<evidence type="ECO:0000313" key="3">
    <source>
        <dbReference type="Proteomes" id="UP000601171"/>
    </source>
</evidence>
<dbReference type="AlphaFoldDB" id="A0A926ILH2"/>
<accession>A0A926ILH2</accession>
<keyword evidence="3" id="KW-1185">Reference proteome</keyword>
<sequence length="122" mass="14198">MFFNEILIMLFIISVIGYILVVVKEKFYLKNNMIIIDNKNVTQEHLDETDLKEFFLDGKRIRAGDEIKVITKSKDKFIGTIIGATQKEKAILMITNGNQLLRFKIDNIAQFKIISKYGKFFT</sequence>
<gene>
    <name evidence="2" type="ORF">H8707_10505</name>
</gene>
<keyword evidence="1" id="KW-0472">Membrane</keyword>
<organism evidence="2 3">
    <name type="scientific">Paratissierella segnis</name>
    <dbReference type="NCBI Taxonomy" id="2763679"/>
    <lineage>
        <taxon>Bacteria</taxon>
        <taxon>Bacillati</taxon>
        <taxon>Bacillota</taxon>
        <taxon>Tissierellia</taxon>
        <taxon>Tissierellales</taxon>
        <taxon>Tissierellaceae</taxon>
        <taxon>Paratissierella</taxon>
    </lineage>
</organism>
<comment type="caution">
    <text evidence="2">The sequence shown here is derived from an EMBL/GenBank/DDBJ whole genome shotgun (WGS) entry which is preliminary data.</text>
</comment>
<proteinExistence type="predicted"/>
<feature type="transmembrane region" description="Helical" evidence="1">
    <location>
        <begin position="6"/>
        <end position="23"/>
    </location>
</feature>
<keyword evidence="1" id="KW-1133">Transmembrane helix</keyword>
<protein>
    <submittedName>
        <fullName evidence="2">Uncharacterized protein</fullName>
    </submittedName>
</protein>
<keyword evidence="1" id="KW-0812">Transmembrane</keyword>
<dbReference type="Proteomes" id="UP000601171">
    <property type="component" value="Unassembled WGS sequence"/>
</dbReference>
<name>A0A926ILH2_9FIRM</name>
<reference evidence="2" key="1">
    <citation type="submission" date="2020-08" db="EMBL/GenBank/DDBJ databases">
        <title>Genome public.</title>
        <authorList>
            <person name="Liu C."/>
            <person name="Sun Q."/>
        </authorList>
    </citation>
    <scope>NUCLEOTIDE SEQUENCE</scope>
    <source>
        <strain evidence="2">BX21</strain>
    </source>
</reference>
<dbReference type="RefSeq" id="WP_262430114.1">
    <property type="nucleotide sequence ID" value="NZ_JACRTG010000025.1"/>
</dbReference>
<evidence type="ECO:0000313" key="2">
    <source>
        <dbReference type="EMBL" id="MBC8588658.1"/>
    </source>
</evidence>
<dbReference type="EMBL" id="JACRTG010000025">
    <property type="protein sequence ID" value="MBC8588658.1"/>
    <property type="molecule type" value="Genomic_DNA"/>
</dbReference>
<evidence type="ECO:0000256" key="1">
    <source>
        <dbReference type="SAM" id="Phobius"/>
    </source>
</evidence>